<dbReference type="InterPro" id="IPR005135">
    <property type="entry name" value="Endo/exonuclease/phosphatase"/>
</dbReference>
<dbReference type="PANTHER" id="PTHR33273">
    <property type="entry name" value="DOMAIN-CONTAINING PROTEIN, PUTATIVE-RELATED"/>
    <property type="match status" value="1"/>
</dbReference>
<gene>
    <name evidence="2" type="ORF">LSINAPIS_LOCUS7174</name>
</gene>
<dbReference type="AlphaFoldDB" id="A0A5E4QD38"/>
<proteinExistence type="predicted"/>
<dbReference type="PANTHER" id="PTHR33273:SF4">
    <property type="entry name" value="ENDONUCLEASE_EXONUCLEASE_PHOSPHATASE DOMAIN-CONTAINING PROTEIN"/>
    <property type="match status" value="1"/>
</dbReference>
<dbReference type="Pfam" id="PF14529">
    <property type="entry name" value="Exo_endo_phos_2"/>
    <property type="match status" value="1"/>
</dbReference>
<evidence type="ECO:0000259" key="1">
    <source>
        <dbReference type="Pfam" id="PF14529"/>
    </source>
</evidence>
<feature type="non-terminal residue" evidence="2">
    <location>
        <position position="382"/>
    </location>
</feature>
<dbReference type="Gene3D" id="3.60.10.10">
    <property type="entry name" value="Endonuclease/exonuclease/phosphatase"/>
    <property type="match status" value="1"/>
</dbReference>
<name>A0A5E4QD38_9NEOP</name>
<dbReference type="Proteomes" id="UP000324832">
    <property type="component" value="Unassembled WGS sequence"/>
</dbReference>
<accession>A0A5E4QD38</accession>
<evidence type="ECO:0000313" key="3">
    <source>
        <dbReference type="Proteomes" id="UP000324832"/>
    </source>
</evidence>
<evidence type="ECO:0000313" key="2">
    <source>
        <dbReference type="EMBL" id="VVC95464.1"/>
    </source>
</evidence>
<sequence length="382" mass="43136">MSDKNSCLQPLYWNADGVHKKQQELADLAGTGQGVAILVRSDIPHSTLPIPTTTNLEAVGILIQLPKTNIAVISAYMSPNKLLLTSDLNAMLSCGTQVLVMGDLNTKHPYWSPGTLNSRDNTLYHHILDSEFVIFSPQDPTLVHYHTNIIPSTPDLLLSKNFNHIDNICTTPTLSSNHFPFFAKFNKIITRRPITKYNFSKADWTKYRQILNSNINLSSSIYKTTTEIDLAISDFQNTILAATIVVKPWSMPALPRRVKRLIQQKNRLRRYAAAENDIAVHHLLKLKVRKLQFDINYDLKTIHDNAWSKKLGKVANPNSDLWRVIKSLKSNNFPPIPTLKRCDGTLATSKQDQCNTLADSFLSNMLLTHNWFSEEQATVDCS</sequence>
<dbReference type="SUPFAM" id="SSF56219">
    <property type="entry name" value="DNase I-like"/>
    <property type="match status" value="1"/>
</dbReference>
<organism evidence="2 3">
    <name type="scientific">Leptidea sinapis</name>
    <dbReference type="NCBI Taxonomy" id="189913"/>
    <lineage>
        <taxon>Eukaryota</taxon>
        <taxon>Metazoa</taxon>
        <taxon>Ecdysozoa</taxon>
        <taxon>Arthropoda</taxon>
        <taxon>Hexapoda</taxon>
        <taxon>Insecta</taxon>
        <taxon>Pterygota</taxon>
        <taxon>Neoptera</taxon>
        <taxon>Endopterygota</taxon>
        <taxon>Lepidoptera</taxon>
        <taxon>Glossata</taxon>
        <taxon>Ditrysia</taxon>
        <taxon>Papilionoidea</taxon>
        <taxon>Pieridae</taxon>
        <taxon>Dismorphiinae</taxon>
        <taxon>Leptidea</taxon>
    </lineage>
</organism>
<protein>
    <recommendedName>
        <fullName evidence="1">Endonuclease/exonuclease/phosphatase domain-containing protein</fullName>
    </recommendedName>
</protein>
<reference evidence="2 3" key="1">
    <citation type="submission" date="2017-07" db="EMBL/GenBank/DDBJ databases">
        <authorList>
            <person name="Talla V."/>
            <person name="Backstrom N."/>
        </authorList>
    </citation>
    <scope>NUCLEOTIDE SEQUENCE [LARGE SCALE GENOMIC DNA]</scope>
</reference>
<dbReference type="EMBL" id="FZQP02002326">
    <property type="protein sequence ID" value="VVC95464.1"/>
    <property type="molecule type" value="Genomic_DNA"/>
</dbReference>
<dbReference type="InterPro" id="IPR036691">
    <property type="entry name" value="Endo/exonu/phosph_ase_sf"/>
</dbReference>
<dbReference type="GO" id="GO:0003824">
    <property type="term" value="F:catalytic activity"/>
    <property type="evidence" value="ECO:0007669"/>
    <property type="project" value="InterPro"/>
</dbReference>
<feature type="domain" description="Endonuclease/exonuclease/phosphatase" evidence="1">
    <location>
        <begin position="71"/>
        <end position="181"/>
    </location>
</feature>
<keyword evidence="3" id="KW-1185">Reference proteome</keyword>